<dbReference type="EMBL" id="VIKT02000006">
    <property type="protein sequence ID" value="NHF62656.1"/>
    <property type="molecule type" value="Genomic_DNA"/>
</dbReference>
<evidence type="ECO:0000256" key="1">
    <source>
        <dbReference type="ARBA" id="ARBA00006068"/>
    </source>
</evidence>
<dbReference type="Proteomes" id="UP000818266">
    <property type="component" value="Unassembled WGS sequence"/>
</dbReference>
<evidence type="ECO:0000259" key="3">
    <source>
        <dbReference type="Pfam" id="PF03816"/>
    </source>
</evidence>
<protein>
    <submittedName>
        <fullName evidence="4">LCP family protein</fullName>
    </submittedName>
</protein>
<dbReference type="InterPro" id="IPR004474">
    <property type="entry name" value="LytR_CpsA_psr"/>
</dbReference>
<evidence type="ECO:0000313" key="5">
    <source>
        <dbReference type="Proteomes" id="UP000818266"/>
    </source>
</evidence>
<evidence type="ECO:0000313" key="4">
    <source>
        <dbReference type="EMBL" id="NHF62656.1"/>
    </source>
</evidence>
<keyword evidence="5" id="KW-1185">Reference proteome</keyword>
<dbReference type="PANTHER" id="PTHR33392:SF6">
    <property type="entry name" value="POLYISOPRENYL-TEICHOIC ACID--PEPTIDOGLYCAN TEICHOIC ACID TRANSFERASE TAGU"/>
    <property type="match status" value="1"/>
</dbReference>
<feature type="transmembrane region" description="Helical" evidence="2">
    <location>
        <begin position="121"/>
        <end position="142"/>
    </location>
</feature>
<evidence type="ECO:0000256" key="2">
    <source>
        <dbReference type="SAM" id="Phobius"/>
    </source>
</evidence>
<feature type="transmembrane region" description="Helical" evidence="2">
    <location>
        <begin position="22"/>
        <end position="41"/>
    </location>
</feature>
<feature type="domain" description="Cell envelope-related transcriptional attenuator" evidence="3">
    <location>
        <begin position="185"/>
        <end position="362"/>
    </location>
</feature>
<name>A0A9E5MKI2_9MICO</name>
<dbReference type="NCBIfam" id="TIGR00350">
    <property type="entry name" value="lytR_cpsA_psr"/>
    <property type="match status" value="1"/>
</dbReference>
<keyword evidence="2" id="KW-1133">Transmembrane helix</keyword>
<sequence length="446" mass="47539">MTLTSPLRHPDTRDAALMTRRAWWLLGLNLLIPGTAQLLAGSRRWGRFAVGSTFTLWAVALSAAIITATARPLALTIATNVVVLWLAQAALVFYALLWLVTTLNAFTLLRLVRTAPAARGWLAALTAVTIVVATGGAAYAAYLTGVGRDALGAVFAGGGIVEPIDGRYTVLLLGGDAGPDRLGLRPDSITLASIDASSGAVSLIGIPRNLYDAPVPPESPLYEAWPNGFDCGDDCLISYLYPWAEERPELYPTAAATGSSPGIEAMRDAVEGVTGLTVQFTVLIDMAGFEDLIDALGGVVIDVEEPITLGINGGPVVGEIAAGEQRMDGETALWYARSRYNLTDFDRMEHQRDVQEAMLRQLDPATVLTRFESIADASSDLVRTDVPQSMIGVFTDLAVRGRELPLRRLELVPPAIDNVQPDYALARILVAEAVAPLPTPTPTPTP</sequence>
<comment type="similarity">
    <text evidence="1">Belongs to the LytR/CpsA/Psr (LCP) family.</text>
</comment>
<accession>A0A9E5MKI2</accession>
<keyword evidence="2" id="KW-0812">Transmembrane</keyword>
<organism evidence="4 5">
    <name type="scientific">Microcella pacifica</name>
    <dbReference type="NCBI Taxonomy" id="2591847"/>
    <lineage>
        <taxon>Bacteria</taxon>
        <taxon>Bacillati</taxon>
        <taxon>Actinomycetota</taxon>
        <taxon>Actinomycetes</taxon>
        <taxon>Micrococcales</taxon>
        <taxon>Microbacteriaceae</taxon>
        <taxon>Microcella</taxon>
    </lineage>
</organism>
<feature type="transmembrane region" description="Helical" evidence="2">
    <location>
        <begin position="48"/>
        <end position="70"/>
    </location>
</feature>
<dbReference type="Gene3D" id="3.40.630.190">
    <property type="entry name" value="LCP protein"/>
    <property type="match status" value="1"/>
</dbReference>
<gene>
    <name evidence="4" type="ORF">FK219_005300</name>
</gene>
<dbReference type="InterPro" id="IPR050922">
    <property type="entry name" value="LytR/CpsA/Psr_CW_biosynth"/>
</dbReference>
<proteinExistence type="inferred from homology"/>
<dbReference type="RefSeq" id="WP_152582340.1">
    <property type="nucleotide sequence ID" value="NZ_VIKT02000006.1"/>
</dbReference>
<dbReference type="AlphaFoldDB" id="A0A9E5MKI2"/>
<dbReference type="PANTHER" id="PTHR33392">
    <property type="entry name" value="POLYISOPRENYL-TEICHOIC ACID--PEPTIDOGLYCAN TEICHOIC ACID TRANSFERASE TAGU"/>
    <property type="match status" value="1"/>
</dbReference>
<keyword evidence="2" id="KW-0472">Membrane</keyword>
<comment type="caution">
    <text evidence="4">The sequence shown here is derived from an EMBL/GenBank/DDBJ whole genome shotgun (WGS) entry which is preliminary data.</text>
</comment>
<dbReference type="Pfam" id="PF03816">
    <property type="entry name" value="LytR_cpsA_psr"/>
    <property type="match status" value="1"/>
</dbReference>
<dbReference type="OrthoDB" id="3573673at2"/>
<reference evidence="4 5" key="1">
    <citation type="submission" date="2020-03" db="EMBL/GenBank/DDBJ databases">
        <title>Chryseoglobus sp. isolated from a deep-sea seamount.</title>
        <authorList>
            <person name="Zhang D.-C."/>
        </authorList>
    </citation>
    <scope>NUCLEOTIDE SEQUENCE [LARGE SCALE GENOMIC DNA]</scope>
    <source>
        <strain evidence="4 5">KN1116</strain>
    </source>
</reference>
<feature type="transmembrane region" description="Helical" evidence="2">
    <location>
        <begin position="82"/>
        <end position="109"/>
    </location>
</feature>